<keyword evidence="2 9" id="KW-0031">Aminopeptidase</keyword>
<evidence type="ECO:0000313" key="10">
    <source>
        <dbReference type="Proteomes" id="UP000016662"/>
    </source>
</evidence>
<feature type="binding site" evidence="8">
    <location>
        <position position="172"/>
    </location>
    <ligand>
        <name>Zn(2+)</name>
        <dbReference type="ChEBI" id="CHEBI:29105"/>
        <label>2</label>
    </ligand>
</feature>
<organism evidence="9 10">
    <name type="scientific">Ruminococcus callidus ATCC 27760</name>
    <dbReference type="NCBI Taxonomy" id="411473"/>
    <lineage>
        <taxon>Bacteria</taxon>
        <taxon>Bacillati</taxon>
        <taxon>Bacillota</taxon>
        <taxon>Clostridia</taxon>
        <taxon>Eubacteriales</taxon>
        <taxon>Oscillospiraceae</taxon>
        <taxon>Ruminococcus</taxon>
    </lineage>
</organism>
<feature type="binding site" evidence="8">
    <location>
        <position position="205"/>
    </location>
    <ligand>
        <name>Zn(2+)</name>
        <dbReference type="ChEBI" id="CHEBI:29105"/>
        <label>2</label>
    </ligand>
</feature>
<dbReference type="STRING" id="411473.RUMCAL_00730"/>
<sequence length="339" mass="36129">MDLLNLLEQLTAASGVSGSENSIAAVAQELLTPYCDTVEQRQGNVIGILGERQSGKPHVLLDAHMDQVGFLVTAITEDGFVRVGNAGGLDCRFMPAQRVVIHGKQDIAGVICCMPPHLQNGEEHVLSVTELAIDTGYTKEELEQLVEAGDTVSFDMPLVPLQSDFVCSRSLDDRCGMASILYALFLIQGEELPCSCSILFSTQEETSERGATIGAYDIEPDIALAVDVTFALEHNGDATKCGSMGKGPMIGISPSLSRKVTDDLIAAADAEKIAWQPEVMSGRTGTNADCFSVTKGGVCAGTVSIPLRYMHTPAEVIQISDVKKNGELLAAYLRRCGTC</sequence>
<dbReference type="PIRSF" id="PIRSF001123">
    <property type="entry name" value="PepA_GA"/>
    <property type="match status" value="1"/>
</dbReference>
<dbReference type="AlphaFoldDB" id="U2MBX2"/>
<feature type="binding site" evidence="8">
    <location>
        <position position="172"/>
    </location>
    <ligand>
        <name>Zn(2+)</name>
        <dbReference type="ChEBI" id="CHEBI:29105"/>
        <label>1</label>
    </ligand>
</feature>
<dbReference type="SUPFAM" id="SSF101821">
    <property type="entry name" value="Aminopeptidase/glucanase lid domain"/>
    <property type="match status" value="1"/>
</dbReference>
<dbReference type="RefSeq" id="WP_021682192.1">
    <property type="nucleotide sequence ID" value="NZ_KI260408.1"/>
</dbReference>
<dbReference type="OrthoDB" id="9772053at2"/>
<dbReference type="PATRIC" id="fig|411473.3.peg.582"/>
<feature type="active site" description="Proton acceptor" evidence="7">
    <location>
        <position position="204"/>
    </location>
</feature>
<dbReference type="PANTHER" id="PTHR32481">
    <property type="entry name" value="AMINOPEPTIDASE"/>
    <property type="match status" value="1"/>
</dbReference>
<evidence type="ECO:0000256" key="1">
    <source>
        <dbReference type="ARBA" id="ARBA00006272"/>
    </source>
</evidence>
<proteinExistence type="inferred from homology"/>
<keyword evidence="3" id="KW-0645">Protease</keyword>
<keyword evidence="4 8" id="KW-0479">Metal-binding</keyword>
<dbReference type="GO" id="GO:0006508">
    <property type="term" value="P:proteolysis"/>
    <property type="evidence" value="ECO:0007669"/>
    <property type="project" value="UniProtKB-KW"/>
</dbReference>
<protein>
    <submittedName>
        <fullName evidence="9">M42 glutamyl aminopeptidase</fullName>
    </submittedName>
</protein>
<dbReference type="Pfam" id="PF05343">
    <property type="entry name" value="Peptidase_M42"/>
    <property type="match status" value="1"/>
</dbReference>
<feature type="binding site" evidence="8">
    <location>
        <position position="64"/>
    </location>
    <ligand>
        <name>Zn(2+)</name>
        <dbReference type="ChEBI" id="CHEBI:29105"/>
        <label>1</label>
    </ligand>
</feature>
<name>U2MBX2_9FIRM</name>
<dbReference type="PANTHER" id="PTHR32481:SF0">
    <property type="entry name" value="AMINOPEPTIDASE YPDE-RELATED"/>
    <property type="match status" value="1"/>
</dbReference>
<evidence type="ECO:0000313" key="9">
    <source>
        <dbReference type="EMBL" id="ERJ96803.1"/>
    </source>
</evidence>
<comment type="similarity">
    <text evidence="1 6">Belongs to the peptidase M42 family.</text>
</comment>
<evidence type="ECO:0000256" key="4">
    <source>
        <dbReference type="ARBA" id="ARBA00022723"/>
    </source>
</evidence>
<dbReference type="EMBL" id="AWVF01000093">
    <property type="protein sequence ID" value="ERJ96803.1"/>
    <property type="molecule type" value="Genomic_DNA"/>
</dbReference>
<dbReference type="InterPro" id="IPR051464">
    <property type="entry name" value="Peptidase_M42_aminopept"/>
</dbReference>
<feature type="binding site" evidence="8">
    <location>
        <position position="227"/>
    </location>
    <ligand>
        <name>Zn(2+)</name>
        <dbReference type="ChEBI" id="CHEBI:29105"/>
        <label>1</label>
    </ligand>
</feature>
<evidence type="ECO:0000256" key="2">
    <source>
        <dbReference type="ARBA" id="ARBA00022438"/>
    </source>
</evidence>
<dbReference type="HOGENOM" id="CLU_047249_1_0_9"/>
<dbReference type="Gene3D" id="3.40.630.10">
    <property type="entry name" value="Zn peptidases"/>
    <property type="match status" value="1"/>
</dbReference>
<dbReference type="GO" id="GO:0004177">
    <property type="term" value="F:aminopeptidase activity"/>
    <property type="evidence" value="ECO:0007669"/>
    <property type="project" value="UniProtKB-UniRule"/>
</dbReference>
<dbReference type="eggNOG" id="COG1363">
    <property type="taxonomic scope" value="Bacteria"/>
</dbReference>
<dbReference type="InterPro" id="IPR023367">
    <property type="entry name" value="Peptidase_M42_dom2"/>
</dbReference>
<reference evidence="9 10" key="1">
    <citation type="submission" date="2013-07" db="EMBL/GenBank/DDBJ databases">
        <authorList>
            <person name="Weinstock G."/>
            <person name="Sodergren E."/>
            <person name="Wylie T."/>
            <person name="Fulton L."/>
            <person name="Fulton R."/>
            <person name="Fronick C."/>
            <person name="O'Laughlin M."/>
            <person name="Godfrey J."/>
            <person name="Miner T."/>
            <person name="Herter B."/>
            <person name="Appelbaum E."/>
            <person name="Cordes M."/>
            <person name="Lek S."/>
            <person name="Wollam A."/>
            <person name="Pepin K.H."/>
            <person name="Palsikar V.B."/>
            <person name="Mitreva M."/>
            <person name="Wilson R.K."/>
        </authorList>
    </citation>
    <scope>NUCLEOTIDE SEQUENCE [LARGE SCALE GENOMIC DNA]</scope>
    <source>
        <strain evidence="9 10">ATCC 27760</strain>
    </source>
</reference>
<dbReference type="GO" id="GO:0046872">
    <property type="term" value="F:metal ion binding"/>
    <property type="evidence" value="ECO:0007669"/>
    <property type="project" value="UniProtKB-UniRule"/>
</dbReference>
<evidence type="ECO:0000256" key="5">
    <source>
        <dbReference type="ARBA" id="ARBA00022801"/>
    </source>
</evidence>
<dbReference type="InterPro" id="IPR008007">
    <property type="entry name" value="Peptidase_M42"/>
</dbReference>
<comment type="cofactor">
    <cofactor evidence="8">
        <name>a divalent metal cation</name>
        <dbReference type="ChEBI" id="CHEBI:60240"/>
    </cofactor>
    <text evidence="8">Binds 2 divalent metal cations per subunit.</text>
</comment>
<evidence type="ECO:0000256" key="6">
    <source>
        <dbReference type="PIRNR" id="PIRNR001123"/>
    </source>
</evidence>
<keyword evidence="10" id="KW-1185">Reference proteome</keyword>
<dbReference type="Gene3D" id="2.40.30.40">
    <property type="entry name" value="Peptidase M42, domain 2"/>
    <property type="match status" value="1"/>
</dbReference>
<keyword evidence="5" id="KW-0378">Hydrolase</keyword>
<evidence type="ECO:0000256" key="8">
    <source>
        <dbReference type="PIRSR" id="PIRSR001123-2"/>
    </source>
</evidence>
<evidence type="ECO:0000256" key="3">
    <source>
        <dbReference type="ARBA" id="ARBA00022670"/>
    </source>
</evidence>
<feature type="binding site" evidence="8">
    <location>
        <position position="311"/>
    </location>
    <ligand>
        <name>Zn(2+)</name>
        <dbReference type="ChEBI" id="CHEBI:29105"/>
        <label>2</label>
    </ligand>
</feature>
<comment type="caution">
    <text evidence="9">The sequence shown here is derived from an EMBL/GenBank/DDBJ whole genome shotgun (WGS) entry which is preliminary data.</text>
</comment>
<dbReference type="Proteomes" id="UP000016662">
    <property type="component" value="Unassembled WGS sequence"/>
</dbReference>
<accession>U2MBX2</accession>
<gene>
    <name evidence="9" type="ORF">RUMCAL_00730</name>
</gene>
<evidence type="ECO:0000256" key="7">
    <source>
        <dbReference type="PIRSR" id="PIRSR001123-1"/>
    </source>
</evidence>
<dbReference type="SUPFAM" id="SSF53187">
    <property type="entry name" value="Zn-dependent exopeptidases"/>
    <property type="match status" value="1"/>
</dbReference>